<name>A0A8F2D9K7_9CAUD</name>
<dbReference type="GeneID" id="80020555"/>
<dbReference type="EMBL" id="MZ028627">
    <property type="protein sequence ID" value="QWS68258.1"/>
    <property type="molecule type" value="Genomic_DNA"/>
</dbReference>
<dbReference type="Proteomes" id="UP000683422">
    <property type="component" value="Segment"/>
</dbReference>
<proteinExistence type="predicted"/>
<protein>
    <submittedName>
        <fullName evidence="1">Uncharacterized protein</fullName>
    </submittedName>
</protein>
<accession>A0A8F2D9K7</accession>
<evidence type="ECO:0000313" key="2">
    <source>
        <dbReference type="Proteomes" id="UP000683422"/>
    </source>
</evidence>
<evidence type="ECO:0000313" key="1">
    <source>
        <dbReference type="EMBL" id="QWS68258.1"/>
    </source>
</evidence>
<keyword evidence="2" id="KW-1185">Reference proteome</keyword>
<dbReference type="RefSeq" id="YP_010755882.1">
    <property type="nucleotide sequence ID" value="NC_073474.1"/>
</dbReference>
<reference evidence="1" key="1">
    <citation type="submission" date="2021-04" db="EMBL/GenBank/DDBJ databases">
        <authorList>
            <person name="Barnhill K.B."/>
            <person name="Biggs A.M."/>
            <person name="Bland J."/>
            <person name="Choudhary H.M."/>
            <person name="Crogan R.E."/>
            <person name="Finocchiaro A.B."/>
            <person name="Franco V."/>
            <person name="Fuller T.A."/>
            <person name="Hanwacker C.G."/>
            <person name="Howard Z.E."/>
            <person name="Iqbal M."/>
            <person name="Mathew A.M."/>
            <person name="Miller S."/>
            <person name="Padhye S."/>
            <person name="Rainey E."/>
            <person name="Rodriguez A."/>
            <person name="Stewart E."/>
            <person name="Otero L.A."/>
            <person name="Chase M.A."/>
            <person name="Pollenz R.S."/>
            <person name="Garlena R.A."/>
            <person name="Russell D.A."/>
            <person name="Jacobs-Sera D."/>
            <person name="Hatfull G.F."/>
        </authorList>
    </citation>
    <scope>NUCLEOTIDE SEQUENCE</scope>
</reference>
<dbReference type="KEGG" id="vg:80020555"/>
<gene>
    <name evidence="1" type="primary">142</name>
    <name evidence="1" type="ORF">SEA_VANLEE_142</name>
</gene>
<sequence length="75" mass="8155">MADRTAGQIEIRLDVSLPEFTTDAVKQFLTEVSRALSDEFWGGSNDTDAEVHEVVGMNAYPSAGGEIPDIHGEIF</sequence>
<organism evidence="1 2">
    <name type="scientific">Gordonia phage VanLee</name>
    <dbReference type="NCBI Taxonomy" id="2845816"/>
    <lineage>
        <taxon>Viruses</taxon>
        <taxon>Duplodnaviria</taxon>
        <taxon>Heunggongvirae</taxon>
        <taxon>Uroviricota</taxon>
        <taxon>Caudoviricetes</taxon>
        <taxon>Kruegerviridae</taxon>
        <taxon>Vanleevirus</taxon>
        <taxon>Vanleevirus vanlee</taxon>
    </lineage>
</organism>